<sequence length="132" mass="14781">MSVAYYIVLDNDEPGFDTFVNGKAIAHAIEELDQLCEQADLPMLESFVGQSAEDIEDMLGEDIDWPEDGELEHVWHTADAGIAYIEAVIHAIQNMQHGLQASDEVLEDLEEYKNVLEQAKKVGAKWHLALDI</sequence>
<evidence type="ECO:0000313" key="2">
    <source>
        <dbReference type="Proteomes" id="UP000650424"/>
    </source>
</evidence>
<evidence type="ECO:0000313" key="1">
    <source>
        <dbReference type="EMBL" id="MBC3917666.1"/>
    </source>
</evidence>
<gene>
    <name evidence="1" type="ORF">H8L32_09295</name>
</gene>
<organism evidence="1 2">
    <name type="scientific">Undibacterium hunanense</name>
    <dbReference type="NCBI Taxonomy" id="2762292"/>
    <lineage>
        <taxon>Bacteria</taxon>
        <taxon>Pseudomonadati</taxon>
        <taxon>Pseudomonadota</taxon>
        <taxon>Betaproteobacteria</taxon>
        <taxon>Burkholderiales</taxon>
        <taxon>Oxalobacteraceae</taxon>
        <taxon>Undibacterium</taxon>
    </lineage>
</organism>
<dbReference type="RefSeq" id="WP_186946918.1">
    <property type="nucleotide sequence ID" value="NZ_JACOGF010000004.1"/>
</dbReference>
<keyword evidence="2" id="KW-1185">Reference proteome</keyword>
<comment type="caution">
    <text evidence="1">The sequence shown here is derived from an EMBL/GenBank/DDBJ whole genome shotgun (WGS) entry which is preliminary data.</text>
</comment>
<name>A0ABR6ZP32_9BURK</name>
<reference evidence="1 2" key="1">
    <citation type="submission" date="2020-08" db="EMBL/GenBank/DDBJ databases">
        <title>Novel species isolated from subtropical streams in China.</title>
        <authorList>
            <person name="Lu H."/>
        </authorList>
    </citation>
    <scope>NUCLEOTIDE SEQUENCE [LARGE SCALE GENOMIC DNA]</scope>
    <source>
        <strain evidence="1 2">CY18W</strain>
    </source>
</reference>
<proteinExistence type="predicted"/>
<dbReference type="Proteomes" id="UP000650424">
    <property type="component" value="Unassembled WGS sequence"/>
</dbReference>
<accession>A0ABR6ZP32</accession>
<dbReference type="EMBL" id="JACOGF010000004">
    <property type="protein sequence ID" value="MBC3917666.1"/>
    <property type="molecule type" value="Genomic_DNA"/>
</dbReference>
<protein>
    <submittedName>
        <fullName evidence="1">Uncharacterized protein</fullName>
    </submittedName>
</protein>